<dbReference type="EMBL" id="QFQZ01000024">
    <property type="protein sequence ID" value="PZR34652.1"/>
    <property type="molecule type" value="Genomic_DNA"/>
</dbReference>
<keyword evidence="7 9" id="KW-0460">Magnesium</keyword>
<feature type="binding site" evidence="9">
    <location>
        <position position="94"/>
    </location>
    <ligand>
        <name>Mg(2+)</name>
        <dbReference type="ChEBI" id="CHEBI:18420"/>
        <label>2</label>
    </ligand>
</feature>
<evidence type="ECO:0000313" key="12">
    <source>
        <dbReference type="Proteomes" id="UP000249393"/>
    </source>
</evidence>
<feature type="binding site" evidence="9">
    <location>
        <position position="94"/>
    </location>
    <ligand>
        <name>Mg(2+)</name>
        <dbReference type="ChEBI" id="CHEBI:18420"/>
        <label>1</label>
    </ligand>
</feature>
<feature type="binding site" evidence="9">
    <location>
        <position position="74"/>
    </location>
    <ligand>
        <name>substrate</name>
    </ligand>
</feature>
<feature type="binding site" evidence="9">
    <location>
        <position position="96"/>
    </location>
    <ligand>
        <name>Mg(2+)</name>
        <dbReference type="ChEBI" id="CHEBI:18420"/>
        <label>1</label>
    </ligand>
</feature>
<keyword evidence="4 9" id="KW-0997">Cell inner membrane</keyword>
<dbReference type="InterPro" id="IPR020583">
    <property type="entry name" value="Inositol_monoP_metal-BS"/>
</dbReference>
<dbReference type="InterPro" id="IPR020550">
    <property type="entry name" value="Inositol_monophosphatase_CS"/>
</dbReference>
<dbReference type="Gene3D" id="3.40.190.80">
    <property type="match status" value="1"/>
</dbReference>
<feature type="binding site" evidence="9">
    <location>
        <position position="74"/>
    </location>
    <ligand>
        <name>Mg(2+)</name>
        <dbReference type="ChEBI" id="CHEBI:18420"/>
        <label>1</label>
    </ligand>
</feature>
<evidence type="ECO:0000313" key="11">
    <source>
        <dbReference type="EMBL" id="PZR34652.1"/>
    </source>
</evidence>
<dbReference type="AlphaFoldDB" id="A0A2W5V5U7"/>
<evidence type="ECO:0000256" key="1">
    <source>
        <dbReference type="ARBA" id="ARBA00001625"/>
    </source>
</evidence>
<comment type="caution">
    <text evidence="11">The sequence shown here is derived from an EMBL/GenBank/DDBJ whole genome shotgun (WGS) entry which is preliminary data.</text>
</comment>
<feature type="binding site" evidence="9 10">
    <location>
        <position position="220"/>
    </location>
    <ligand>
        <name>Mg(2+)</name>
        <dbReference type="ChEBI" id="CHEBI:18420"/>
        <label>2</label>
    </ligand>
</feature>
<keyword evidence="3 9" id="KW-1003">Cell membrane</keyword>
<dbReference type="GO" id="GO:0046854">
    <property type="term" value="P:phosphatidylinositol phosphate biosynthetic process"/>
    <property type="evidence" value="ECO:0007669"/>
    <property type="project" value="InterPro"/>
</dbReference>
<evidence type="ECO:0000256" key="10">
    <source>
        <dbReference type="PIRSR" id="PIRSR600760-2"/>
    </source>
</evidence>
<dbReference type="GO" id="GO:0008441">
    <property type="term" value="F:3'(2'),5'-bisphosphate nucleotidase activity"/>
    <property type="evidence" value="ECO:0007669"/>
    <property type="project" value="UniProtKB-UniRule"/>
</dbReference>
<dbReference type="GO" id="GO:0000103">
    <property type="term" value="P:sulfate assimilation"/>
    <property type="evidence" value="ECO:0007669"/>
    <property type="project" value="TreeGrafter"/>
</dbReference>
<feature type="binding site" evidence="10">
    <location>
        <position position="74"/>
    </location>
    <ligand>
        <name>Mg(2+)</name>
        <dbReference type="ChEBI" id="CHEBI:18420"/>
        <label>1</label>
        <note>catalytic</note>
    </ligand>
</feature>
<dbReference type="PROSITE" id="PS00629">
    <property type="entry name" value="IMP_1"/>
    <property type="match status" value="1"/>
</dbReference>
<keyword evidence="8 9" id="KW-0472">Membrane</keyword>
<evidence type="ECO:0000256" key="3">
    <source>
        <dbReference type="ARBA" id="ARBA00022475"/>
    </source>
</evidence>
<dbReference type="InterPro" id="IPR006240">
    <property type="entry name" value="CysQ"/>
</dbReference>
<comment type="similarity">
    <text evidence="2 9">Belongs to the inositol monophosphatase superfamily. CysQ family.</text>
</comment>
<dbReference type="EC" id="3.1.3.7" evidence="9"/>
<dbReference type="CDD" id="cd01638">
    <property type="entry name" value="CysQ"/>
    <property type="match status" value="1"/>
</dbReference>
<dbReference type="GO" id="GO:0005886">
    <property type="term" value="C:plasma membrane"/>
    <property type="evidence" value="ECO:0007669"/>
    <property type="project" value="UniProtKB-SubCell"/>
</dbReference>
<dbReference type="InterPro" id="IPR050725">
    <property type="entry name" value="CysQ/Inositol_MonoPase"/>
</dbReference>
<dbReference type="HAMAP" id="MF_02095">
    <property type="entry name" value="CysQ"/>
    <property type="match status" value="1"/>
</dbReference>
<evidence type="ECO:0000256" key="4">
    <source>
        <dbReference type="ARBA" id="ARBA00022519"/>
    </source>
</evidence>
<comment type="cofactor">
    <cofactor evidence="9 10">
        <name>Mg(2+)</name>
        <dbReference type="ChEBI" id="CHEBI:18420"/>
    </cofactor>
</comment>
<dbReference type="PRINTS" id="PR00377">
    <property type="entry name" value="IMPHPHTASES"/>
</dbReference>
<dbReference type="Gene3D" id="3.30.540.10">
    <property type="entry name" value="Fructose-1,6-Bisphosphatase, subunit A, domain 1"/>
    <property type="match status" value="1"/>
</dbReference>
<dbReference type="Pfam" id="PF00459">
    <property type="entry name" value="Inositol_P"/>
    <property type="match status" value="1"/>
</dbReference>
<gene>
    <name evidence="9 11" type="primary">cysQ</name>
    <name evidence="11" type="ORF">DI526_09635</name>
</gene>
<sequence>MSDTATIQQLADWGPALARITEEAATIILPFWRTELAVAQKADESPVTEADRAGEHLILQRLAEAFPGVAVISEEHASEFGTPDAVGSRFFLVDPVDGTKAFVRGDPNFTVNIGLIENGLPVAGAVCAPATGEVWYTTAAGTMKRTSPDAAEAPARVRPWPAGRALGLISHTMREEKAAELAAEYGFDLRTAMDSSIKMCRIAEGAADIYPRHGPTSEWDTAAAHAVLVAAGGTFTQPDGSPFTYGKADQGFRNGWFVARGGAA</sequence>
<evidence type="ECO:0000256" key="7">
    <source>
        <dbReference type="ARBA" id="ARBA00022842"/>
    </source>
</evidence>
<evidence type="ECO:0000256" key="5">
    <source>
        <dbReference type="ARBA" id="ARBA00022723"/>
    </source>
</evidence>
<comment type="function">
    <text evidence="9">Converts adenosine-3',5'-bisphosphate (PAP) to AMP.</text>
</comment>
<feature type="binding site" evidence="9">
    <location>
        <position position="220"/>
    </location>
    <ligand>
        <name>substrate</name>
    </ligand>
</feature>
<dbReference type="NCBIfam" id="TIGR01331">
    <property type="entry name" value="bisphos_cysQ"/>
    <property type="match status" value="1"/>
</dbReference>
<feature type="binding site" evidence="9">
    <location>
        <begin position="96"/>
        <end position="99"/>
    </location>
    <ligand>
        <name>substrate</name>
    </ligand>
</feature>
<comment type="subcellular location">
    <subcellularLocation>
        <location evidence="9">Cell inner membrane</location>
        <topology evidence="9">Peripheral membrane protein</topology>
        <orientation evidence="9">Cytoplasmic side</orientation>
    </subcellularLocation>
</comment>
<reference evidence="11 12" key="1">
    <citation type="submission" date="2017-08" db="EMBL/GenBank/DDBJ databases">
        <title>Infants hospitalized years apart are colonized by the same room-sourced microbial strains.</title>
        <authorList>
            <person name="Brooks B."/>
            <person name="Olm M.R."/>
            <person name="Firek B.A."/>
            <person name="Baker R."/>
            <person name="Thomas B.C."/>
            <person name="Morowitz M.J."/>
            <person name="Banfield J.F."/>
        </authorList>
    </citation>
    <scope>NUCLEOTIDE SEQUENCE [LARGE SCALE GENOMIC DNA]</scope>
    <source>
        <strain evidence="11">S2_003_000_R2_4</strain>
    </source>
</reference>
<dbReference type="PROSITE" id="PS00630">
    <property type="entry name" value="IMP_2"/>
    <property type="match status" value="1"/>
</dbReference>
<evidence type="ECO:0000256" key="8">
    <source>
        <dbReference type="ARBA" id="ARBA00023136"/>
    </source>
</evidence>
<proteinExistence type="inferred from homology"/>
<accession>A0A2W5V5U7</accession>
<comment type="catalytic activity">
    <reaction evidence="1 9">
        <text>adenosine 3',5'-bisphosphate + H2O = AMP + phosphate</text>
        <dbReference type="Rhea" id="RHEA:10040"/>
        <dbReference type="ChEBI" id="CHEBI:15377"/>
        <dbReference type="ChEBI" id="CHEBI:43474"/>
        <dbReference type="ChEBI" id="CHEBI:58343"/>
        <dbReference type="ChEBI" id="CHEBI:456215"/>
        <dbReference type="EC" id="3.1.3.7"/>
    </reaction>
</comment>
<dbReference type="PANTHER" id="PTHR43028:SF5">
    <property type="entry name" value="3'(2'),5'-BISPHOSPHATE NUCLEOTIDASE 1"/>
    <property type="match status" value="1"/>
</dbReference>
<evidence type="ECO:0000256" key="6">
    <source>
        <dbReference type="ARBA" id="ARBA00022801"/>
    </source>
</evidence>
<feature type="binding site" evidence="10">
    <location>
        <position position="97"/>
    </location>
    <ligand>
        <name>Mg(2+)</name>
        <dbReference type="ChEBI" id="CHEBI:18420"/>
        <label>1</label>
        <note>catalytic</note>
    </ligand>
</feature>
<protein>
    <recommendedName>
        <fullName evidence="9">3'(2'),5'-bisphosphate nucleotidase CysQ</fullName>
        <ecNumber evidence="9">3.1.3.7</ecNumber>
    </recommendedName>
    <alternativeName>
        <fullName evidence="9">3'(2'),5-bisphosphonucleoside 3'(2')-phosphohydrolase</fullName>
    </alternativeName>
    <alternativeName>
        <fullName evidence="9">3'-phosphoadenosine 5'-phosphate phosphatase</fullName>
        <shortName evidence="9">PAP phosphatase</shortName>
    </alternativeName>
</protein>
<evidence type="ECO:0000256" key="2">
    <source>
        <dbReference type="ARBA" id="ARBA00005289"/>
    </source>
</evidence>
<feature type="binding site" evidence="9">
    <location>
        <position position="97"/>
    </location>
    <ligand>
        <name>Mg(2+)</name>
        <dbReference type="ChEBI" id="CHEBI:18420"/>
        <label>2</label>
    </ligand>
</feature>
<dbReference type="Proteomes" id="UP000249393">
    <property type="component" value="Unassembled WGS sequence"/>
</dbReference>
<feature type="binding site" evidence="10">
    <location>
        <position position="94"/>
    </location>
    <ligand>
        <name>Mg(2+)</name>
        <dbReference type="ChEBI" id="CHEBI:18420"/>
        <label>1</label>
        <note>catalytic</note>
    </ligand>
</feature>
<dbReference type="PANTHER" id="PTHR43028">
    <property type="entry name" value="3'(2'),5'-BISPHOSPHATE NUCLEOTIDASE 1"/>
    <property type="match status" value="1"/>
</dbReference>
<evidence type="ECO:0000256" key="9">
    <source>
        <dbReference type="HAMAP-Rule" id="MF_02095"/>
    </source>
</evidence>
<keyword evidence="6 9" id="KW-0378">Hydrolase</keyword>
<dbReference type="GO" id="GO:0000287">
    <property type="term" value="F:magnesium ion binding"/>
    <property type="evidence" value="ECO:0007669"/>
    <property type="project" value="UniProtKB-UniRule"/>
</dbReference>
<dbReference type="InterPro" id="IPR000760">
    <property type="entry name" value="Inositol_monophosphatase-like"/>
</dbReference>
<organism evidence="11 12">
    <name type="scientific">Caulobacter segnis</name>
    <dbReference type="NCBI Taxonomy" id="88688"/>
    <lineage>
        <taxon>Bacteria</taxon>
        <taxon>Pseudomonadati</taxon>
        <taxon>Pseudomonadota</taxon>
        <taxon>Alphaproteobacteria</taxon>
        <taxon>Caulobacterales</taxon>
        <taxon>Caulobacteraceae</taxon>
        <taxon>Caulobacter</taxon>
    </lineage>
</organism>
<dbReference type="SUPFAM" id="SSF56655">
    <property type="entry name" value="Carbohydrate phosphatase"/>
    <property type="match status" value="1"/>
</dbReference>
<dbReference type="GO" id="GO:0050427">
    <property type="term" value="P:3'-phosphoadenosine 5'-phosphosulfate metabolic process"/>
    <property type="evidence" value="ECO:0007669"/>
    <property type="project" value="TreeGrafter"/>
</dbReference>
<name>A0A2W5V5U7_9CAUL</name>
<dbReference type="RefSeq" id="WP_304277064.1">
    <property type="nucleotide sequence ID" value="NZ_QFQZ01000024.1"/>
</dbReference>
<keyword evidence="5 9" id="KW-0479">Metal-binding</keyword>